<gene>
    <name evidence="1" type="ORF">FCULG_00005584</name>
</gene>
<keyword evidence="2" id="KW-1185">Reference proteome</keyword>
<name>A0A2T4GX02_FUSCU</name>
<proteinExistence type="predicted"/>
<evidence type="ECO:0000313" key="2">
    <source>
        <dbReference type="Proteomes" id="UP000241587"/>
    </source>
</evidence>
<dbReference type="AlphaFoldDB" id="A0A2T4GX02"/>
<protein>
    <submittedName>
        <fullName evidence="1">Uncharacterized protein</fullName>
    </submittedName>
</protein>
<sequence length="178" mass="19874">MDIFDSPSAQHSSNSSLHITDKLQLFRYIKLDNHNHDNGFLQVHPSFRRPRPGRSYPDSEKSLTKRFNGGWCGVHIHLFNGENPKGSHEMNVFVYDGKQQLVWSKESIWGNGILMAESENLPAVLNINTYGGGALATFTYGDQAWDSNEKPRCSVGAWDGPSFGSSTQTLEMDCGFSC</sequence>
<dbReference type="Proteomes" id="UP000241587">
    <property type="component" value="Unassembled WGS sequence"/>
</dbReference>
<accession>A0A2T4GX02</accession>
<comment type="caution">
    <text evidence="1">The sequence shown here is derived from an EMBL/GenBank/DDBJ whole genome shotgun (WGS) entry which is preliminary data.</text>
</comment>
<dbReference type="OMA" id="SHEMNVF"/>
<organism evidence="1 2">
    <name type="scientific">Fusarium culmorum</name>
    <dbReference type="NCBI Taxonomy" id="5516"/>
    <lineage>
        <taxon>Eukaryota</taxon>
        <taxon>Fungi</taxon>
        <taxon>Dikarya</taxon>
        <taxon>Ascomycota</taxon>
        <taxon>Pezizomycotina</taxon>
        <taxon>Sordariomycetes</taxon>
        <taxon>Hypocreomycetidae</taxon>
        <taxon>Hypocreales</taxon>
        <taxon>Nectriaceae</taxon>
        <taxon>Fusarium</taxon>
    </lineage>
</organism>
<dbReference type="EMBL" id="PVEM01000006">
    <property type="protein sequence ID" value="PTD08065.1"/>
    <property type="molecule type" value="Genomic_DNA"/>
</dbReference>
<dbReference type="OrthoDB" id="2119228at2759"/>
<evidence type="ECO:0000313" key="1">
    <source>
        <dbReference type="EMBL" id="PTD08065.1"/>
    </source>
</evidence>
<reference evidence="1 2" key="1">
    <citation type="submission" date="2018-02" db="EMBL/GenBank/DDBJ databases">
        <title>Fusarium culmorum secondary metabolites in fungal-bacterial-plant interactions.</title>
        <authorList>
            <person name="Schmidt R."/>
        </authorList>
    </citation>
    <scope>NUCLEOTIDE SEQUENCE [LARGE SCALE GENOMIC DNA]</scope>
    <source>
        <strain evidence="1 2">PV</strain>
    </source>
</reference>